<dbReference type="EMBL" id="VSSQ01143660">
    <property type="protein sequence ID" value="MPN63766.1"/>
    <property type="molecule type" value="Genomic_DNA"/>
</dbReference>
<accession>A0A645JK20</accession>
<protein>
    <submittedName>
        <fullName evidence="1">Uncharacterized protein</fullName>
    </submittedName>
</protein>
<dbReference type="AlphaFoldDB" id="A0A645JK20"/>
<evidence type="ECO:0000313" key="1">
    <source>
        <dbReference type="EMBL" id="MPN63766.1"/>
    </source>
</evidence>
<reference evidence="1" key="1">
    <citation type="submission" date="2019-08" db="EMBL/GenBank/DDBJ databases">
        <authorList>
            <person name="Kucharzyk K."/>
            <person name="Murdoch R.W."/>
            <person name="Higgins S."/>
            <person name="Loffler F."/>
        </authorList>
    </citation>
    <scope>NUCLEOTIDE SEQUENCE</scope>
</reference>
<organism evidence="1">
    <name type="scientific">bioreactor metagenome</name>
    <dbReference type="NCBI Taxonomy" id="1076179"/>
    <lineage>
        <taxon>unclassified sequences</taxon>
        <taxon>metagenomes</taxon>
        <taxon>ecological metagenomes</taxon>
    </lineage>
</organism>
<proteinExistence type="predicted"/>
<gene>
    <name evidence="1" type="ORF">SDC9_211532</name>
</gene>
<sequence length="136" mass="15057">MYLFGFQRVVERTPRALFVLEFGGMQVNRIHLVNLVLLAHDGAVQVLHGFAHAERAACRHGRGFGPAVDLMEMVARVHALGIGDRLKQFGDFGEALLLGHVSPDQVTHVRHALSAVGGMQEFSGHSVFYRHFIHPP</sequence>
<name>A0A645JK20_9ZZZZ</name>
<comment type="caution">
    <text evidence="1">The sequence shown here is derived from an EMBL/GenBank/DDBJ whole genome shotgun (WGS) entry which is preliminary data.</text>
</comment>